<dbReference type="PANTHER" id="PTHR43542:SF1">
    <property type="entry name" value="METHYLTRANSFERASE"/>
    <property type="match status" value="1"/>
</dbReference>
<dbReference type="GO" id="GO:0031167">
    <property type="term" value="P:rRNA methylation"/>
    <property type="evidence" value="ECO:0007669"/>
    <property type="project" value="InterPro"/>
</dbReference>
<dbReference type="PIRSF" id="PIRSF004553">
    <property type="entry name" value="CHP00095"/>
    <property type="match status" value="1"/>
</dbReference>
<dbReference type="Pfam" id="PF03602">
    <property type="entry name" value="Cons_hypoth95"/>
    <property type="match status" value="1"/>
</dbReference>
<evidence type="ECO:0000313" key="3">
    <source>
        <dbReference type="EMBL" id="SLM19553.1"/>
    </source>
</evidence>
<dbReference type="EMBL" id="FWDO01000005">
    <property type="protein sequence ID" value="SLM19553.1"/>
    <property type="molecule type" value="Genomic_DNA"/>
</dbReference>
<keyword evidence="1 3" id="KW-0489">Methyltransferase</keyword>
<dbReference type="InterPro" id="IPR029063">
    <property type="entry name" value="SAM-dependent_MTases_sf"/>
</dbReference>
<dbReference type="Gene3D" id="3.40.50.150">
    <property type="entry name" value="Vaccinia Virus protein VP39"/>
    <property type="match status" value="1"/>
</dbReference>
<evidence type="ECO:0000256" key="1">
    <source>
        <dbReference type="ARBA" id="ARBA00022603"/>
    </source>
</evidence>
<sequence length="179" mass="20176">MRITGGKLTGQIVRMPEGDLKIRPAMDRMRESVFAVLGDLSGYSFLDLFAGSGILGLEAASRGAGPVVCVERDRKKFPVLLQNATISQPPVFCRAMPAETFILRNKAAFDIVFLDPPFDYRFKPQLLERLDQSASIHEKSIVLIHFPHEDHLPEIVGNLQGYDIRSFGRSIVRFYRKIQ</sequence>
<dbReference type="SUPFAM" id="SSF53335">
    <property type="entry name" value="S-adenosyl-L-methionine-dependent methyltransferases"/>
    <property type="match status" value="1"/>
</dbReference>
<dbReference type="InterPro" id="IPR004398">
    <property type="entry name" value="RNA_MeTrfase_RsmD"/>
</dbReference>
<name>A0A3P3XUG3_9SPIR</name>
<evidence type="ECO:0000256" key="2">
    <source>
        <dbReference type="ARBA" id="ARBA00022679"/>
    </source>
</evidence>
<dbReference type="GO" id="GO:0008168">
    <property type="term" value="F:methyltransferase activity"/>
    <property type="evidence" value="ECO:0007669"/>
    <property type="project" value="UniProtKB-KW"/>
</dbReference>
<protein>
    <submittedName>
        <fullName evidence="3">Putative Methyltransferase</fullName>
    </submittedName>
</protein>
<keyword evidence="2 3" id="KW-0808">Transferase</keyword>
<dbReference type="AlphaFoldDB" id="A0A3P3XUG3"/>
<proteinExistence type="predicted"/>
<gene>
    <name evidence="3" type="ORF">SPIRO4BDMA_51068</name>
</gene>
<dbReference type="PANTHER" id="PTHR43542">
    <property type="entry name" value="METHYLTRANSFERASE"/>
    <property type="match status" value="1"/>
</dbReference>
<dbReference type="CDD" id="cd02440">
    <property type="entry name" value="AdoMet_MTases"/>
    <property type="match status" value="1"/>
</dbReference>
<organism evidence="3">
    <name type="scientific">uncultured spirochete</name>
    <dbReference type="NCBI Taxonomy" id="156406"/>
    <lineage>
        <taxon>Bacteria</taxon>
        <taxon>Pseudomonadati</taxon>
        <taxon>Spirochaetota</taxon>
        <taxon>Spirochaetia</taxon>
        <taxon>Spirochaetales</taxon>
        <taxon>environmental samples</taxon>
    </lineage>
</organism>
<accession>A0A3P3XUG3</accession>
<reference evidence="3" key="1">
    <citation type="submission" date="2017-02" db="EMBL/GenBank/DDBJ databases">
        <authorList>
            <person name="Regsiter A."/>
            <person name="William W."/>
        </authorList>
    </citation>
    <scope>NUCLEOTIDE SEQUENCE</scope>
    <source>
        <strain evidence="3">BdmA 4</strain>
    </source>
</reference>